<evidence type="ECO:0000256" key="9">
    <source>
        <dbReference type="ARBA" id="ARBA00023204"/>
    </source>
</evidence>
<evidence type="ECO:0000259" key="13">
    <source>
        <dbReference type="Pfam" id="PF21185"/>
    </source>
</evidence>
<keyword evidence="4 11" id="KW-0378">Hydrolase</keyword>
<accession>A0A6A9UWU8</accession>
<evidence type="ECO:0000256" key="3">
    <source>
        <dbReference type="ARBA" id="ARBA00022763"/>
    </source>
</evidence>
<dbReference type="InterPro" id="IPR050534">
    <property type="entry name" value="Coronavir_polyprotein_1ab"/>
</dbReference>
<keyword evidence="5 11" id="KW-0347">Helicase</keyword>
<keyword evidence="6 11" id="KW-0269">Exonuclease</keyword>
<dbReference type="InterPro" id="IPR041851">
    <property type="entry name" value="RecD_N_sf"/>
</dbReference>
<dbReference type="GO" id="GO:0000724">
    <property type="term" value="P:double-strand break repair via homologous recombination"/>
    <property type="evidence" value="ECO:0007669"/>
    <property type="project" value="UniProtKB-UniRule"/>
</dbReference>
<dbReference type="CDD" id="cd18809">
    <property type="entry name" value="SF1_C_RecD"/>
    <property type="match status" value="1"/>
</dbReference>
<sequence length="649" mass="69542">MSAPAPEVAVRATGLLAEFNARGVLSVADVNVAVTLSRLCREPAPEAALALALTVRALRGGSVCLDLTTVTEEVFDVDEAMVDTSSLPWPETSSWLEVLRRSPMVQVHPEDAGVGVGADEDGPARPLRLLGSRLYLDRYFAHEESVRAQLTRRRRATPPVVDLDRVEALLDQLFDRTDLAEDEPSWQRIAAANSVLNWVSVVAGGPGTGKTTTVAKVLATLQALHGGRLRITLAAPTGKAAARLEEAVRAESARLPEALRAPLAGLSAATLHRVLGWRPDSRTRFRHDAANPLPWDVVVVDEMSMVSLPMMARLLEATRSGTRVILVGDPDQLTSVEAGAVMADVTHAESNSAPVPADDVRLVALRHVRADDRPGAAGAMSPDDPAQARTLGPVVRGVVELTHTWRFGHEIGALARAVRAGDADAALEVLRAGGSHVGWVEQDLSATDPDDLAALRECVQRAGRAVVEAARAGDAAAAVQALEQHRVLCAHRAGPYGVTRWGRTVEEWLVRAVPGYGAEGEWYLGRPLLVTANDPEIGLYNGDTGVVVRAGRGLQAAFARGQQPTLHPLIHLDAVQSVHAMTVHKAQGSQFSEVTFVLPPLDSALLTRELLYTAVTRARERVEIIGTEDALRRAVERPVSRASGLRQRL</sequence>
<dbReference type="GO" id="GO:0017116">
    <property type="term" value="F:single-stranded DNA helicase activity"/>
    <property type="evidence" value="ECO:0007669"/>
    <property type="project" value="TreeGrafter"/>
</dbReference>
<proteinExistence type="inferred from homology"/>
<dbReference type="EMBL" id="WPCU01000005">
    <property type="protein sequence ID" value="MVA76135.1"/>
    <property type="molecule type" value="Genomic_DNA"/>
</dbReference>
<dbReference type="RefSeq" id="WP_331714578.1">
    <property type="nucleotide sequence ID" value="NZ_WPCU01000005.1"/>
</dbReference>
<dbReference type="Pfam" id="PF13538">
    <property type="entry name" value="UvrD_C_2"/>
    <property type="match status" value="1"/>
</dbReference>
<dbReference type="InterPro" id="IPR006344">
    <property type="entry name" value="RecD"/>
</dbReference>
<evidence type="ECO:0000256" key="2">
    <source>
        <dbReference type="ARBA" id="ARBA00022741"/>
    </source>
</evidence>
<evidence type="ECO:0000313" key="15">
    <source>
        <dbReference type="Proteomes" id="UP000435304"/>
    </source>
</evidence>
<comment type="subunit">
    <text evidence="11">Heterotrimer of RecB, RecC and RecD. All subunits contribute to DNA-binding.</text>
</comment>
<dbReference type="Gene3D" id="3.40.50.300">
    <property type="entry name" value="P-loop containing nucleotide triphosphate hydrolases"/>
    <property type="match status" value="3"/>
</dbReference>
<dbReference type="GO" id="GO:0005524">
    <property type="term" value="F:ATP binding"/>
    <property type="evidence" value="ECO:0007669"/>
    <property type="project" value="UniProtKB-UniRule"/>
</dbReference>
<reference evidence="14 15" key="1">
    <citation type="submission" date="2019-12" db="EMBL/GenBank/DDBJ databases">
        <title>Auraticoccus cholistani sp. nov., an actinomycete isolated from soil of Cholistan desert.</title>
        <authorList>
            <person name="Cheema M.T."/>
        </authorList>
    </citation>
    <scope>NUCLEOTIDE SEQUENCE [LARGE SCALE GENOMIC DNA]</scope>
    <source>
        <strain evidence="14 15">F435</strain>
    </source>
</reference>
<dbReference type="Gene3D" id="1.10.10.1020">
    <property type="entry name" value="RecBCD complex, subunit RecD, N-terminal domain"/>
    <property type="match status" value="1"/>
</dbReference>
<comment type="function">
    <text evidence="11">A helicase/nuclease that prepares dsDNA breaks (DSB) for recombinational DNA repair. Binds to DSBs and unwinds DNA via a highly rapid and processive ATP-dependent bidirectional helicase activity. Unwinds dsDNA until it encounters a Chi (crossover hotspot instigator) sequence from the 3' direction. Cuts ssDNA a few nucleotides 3' to the Chi site. The properties and activities of the enzyme are changed at Chi. The Chi-altered holoenzyme produces a long 3'-ssDNA overhang and facilitates RecA-binding to the ssDNA for homologous DNA recombination and repair. Holoenzyme degrades any linearized DNA that is unable to undergo homologous recombination. In the holoenzyme this subunit has ssDNA-dependent ATPase and 5'-3' helicase activity. When added to pre-assembled RecBC greatly stimulates nuclease activity and augments holoenzyme processivity. Negatively regulates the RecA-loading ability of RecBCD.</text>
</comment>
<dbReference type="EC" id="5.6.2.3" evidence="11"/>
<name>A0A6A9UWU8_9ACTN</name>
<keyword evidence="9 11" id="KW-0234">DNA repair</keyword>
<keyword evidence="2 11" id="KW-0547">Nucleotide-binding</keyword>
<evidence type="ECO:0000256" key="11">
    <source>
        <dbReference type="HAMAP-Rule" id="MF_01487"/>
    </source>
</evidence>
<feature type="domain" description="RecBCD enzyme subunit RecD N-terminal" evidence="13">
    <location>
        <begin position="22"/>
        <end position="135"/>
    </location>
</feature>
<comment type="miscellaneous">
    <text evidence="11">In the RecBCD complex, RecB has a slow 3'-5' helicase, an exonuclease activity and loads RecA onto ssDNA, RecD has a fast 5'-3' helicase activity, while RecC stimulates the ATPase and processivity of the RecB helicase and contributes to recognition of the Chi site.</text>
</comment>
<dbReference type="SUPFAM" id="SSF52540">
    <property type="entry name" value="P-loop containing nucleoside triphosphate hydrolases"/>
    <property type="match status" value="1"/>
</dbReference>
<keyword evidence="15" id="KW-1185">Reference proteome</keyword>
<keyword evidence="8 11" id="KW-0238">DNA-binding</keyword>
<dbReference type="AlphaFoldDB" id="A0A6A9UWU8"/>
<dbReference type="InterPro" id="IPR027785">
    <property type="entry name" value="UvrD-like_helicase_C"/>
</dbReference>
<comment type="caution">
    <text evidence="14">The sequence shown here is derived from an EMBL/GenBank/DDBJ whole genome shotgun (WGS) entry which is preliminary data.</text>
</comment>
<dbReference type="GO" id="GO:0008854">
    <property type="term" value="F:exodeoxyribonuclease V activity"/>
    <property type="evidence" value="ECO:0007669"/>
    <property type="project" value="InterPro"/>
</dbReference>
<keyword evidence="3 11" id="KW-0227">DNA damage</keyword>
<dbReference type="Pfam" id="PF21185">
    <property type="entry name" value="RecD_N"/>
    <property type="match status" value="1"/>
</dbReference>
<organism evidence="14 15">
    <name type="scientific">Auraticoccus cholistanensis</name>
    <dbReference type="NCBI Taxonomy" id="2656650"/>
    <lineage>
        <taxon>Bacteria</taxon>
        <taxon>Bacillati</taxon>
        <taxon>Actinomycetota</taxon>
        <taxon>Actinomycetes</taxon>
        <taxon>Propionibacteriales</taxon>
        <taxon>Propionibacteriaceae</taxon>
        <taxon>Auraticoccus</taxon>
    </lineage>
</organism>
<dbReference type="Proteomes" id="UP000435304">
    <property type="component" value="Unassembled WGS sequence"/>
</dbReference>
<dbReference type="GO" id="GO:0016887">
    <property type="term" value="F:ATP hydrolysis activity"/>
    <property type="evidence" value="ECO:0007669"/>
    <property type="project" value="RHEA"/>
</dbReference>
<comment type="similarity">
    <text evidence="11">Belongs to the RecD family.</text>
</comment>
<dbReference type="InterPro" id="IPR027417">
    <property type="entry name" value="P-loop_NTPase"/>
</dbReference>
<dbReference type="InterPro" id="IPR049550">
    <property type="entry name" value="RecD_N"/>
</dbReference>
<dbReference type="Pfam" id="PF13245">
    <property type="entry name" value="AAA_19"/>
    <property type="match status" value="1"/>
</dbReference>
<dbReference type="CDD" id="cd17933">
    <property type="entry name" value="DEXSc_RecD-like"/>
    <property type="match status" value="1"/>
</dbReference>
<dbReference type="GO" id="GO:0009338">
    <property type="term" value="C:exodeoxyribonuclease V complex"/>
    <property type="evidence" value="ECO:0007669"/>
    <property type="project" value="InterPro"/>
</dbReference>
<evidence type="ECO:0000256" key="7">
    <source>
        <dbReference type="ARBA" id="ARBA00022840"/>
    </source>
</evidence>
<evidence type="ECO:0000256" key="6">
    <source>
        <dbReference type="ARBA" id="ARBA00022839"/>
    </source>
</evidence>
<feature type="domain" description="UvrD-like helicase C-terminal" evidence="12">
    <location>
        <begin position="578"/>
        <end position="622"/>
    </location>
</feature>
<protein>
    <recommendedName>
        <fullName evidence="11">RecBCD enzyme subunit RecD</fullName>
        <ecNumber evidence="11">5.6.2.3</ecNumber>
    </recommendedName>
    <alternativeName>
        <fullName evidence="11">DNA 5'-3' helicase subunit RecD</fullName>
    </alternativeName>
    <alternativeName>
        <fullName evidence="11">Exonuclease V subunit RecD</fullName>
        <shortName evidence="11">ExoV subunit RecD</shortName>
    </alternativeName>
    <alternativeName>
        <fullName evidence="11">Helicase/nuclease RecBCD subunit RecD</fullName>
    </alternativeName>
</protein>
<comment type="catalytic activity">
    <reaction evidence="11">
        <text>ATP + H2O = ADP + phosphate + H(+)</text>
        <dbReference type="Rhea" id="RHEA:13065"/>
        <dbReference type="ChEBI" id="CHEBI:15377"/>
        <dbReference type="ChEBI" id="CHEBI:15378"/>
        <dbReference type="ChEBI" id="CHEBI:30616"/>
        <dbReference type="ChEBI" id="CHEBI:43474"/>
        <dbReference type="ChEBI" id="CHEBI:456216"/>
        <dbReference type="EC" id="5.6.2.3"/>
    </reaction>
</comment>
<dbReference type="NCBIfam" id="TIGR01447">
    <property type="entry name" value="recD"/>
    <property type="match status" value="1"/>
</dbReference>
<evidence type="ECO:0000256" key="5">
    <source>
        <dbReference type="ARBA" id="ARBA00022806"/>
    </source>
</evidence>
<evidence type="ECO:0000313" key="14">
    <source>
        <dbReference type="EMBL" id="MVA76135.1"/>
    </source>
</evidence>
<evidence type="ECO:0000256" key="1">
    <source>
        <dbReference type="ARBA" id="ARBA00022722"/>
    </source>
</evidence>
<keyword evidence="7 11" id="KW-0067">ATP-binding</keyword>
<gene>
    <name evidence="11 14" type="primary">recD</name>
    <name evidence="14" type="ORF">GC722_08880</name>
</gene>
<evidence type="ECO:0000256" key="4">
    <source>
        <dbReference type="ARBA" id="ARBA00022801"/>
    </source>
</evidence>
<keyword evidence="10 11" id="KW-0413">Isomerase</keyword>
<evidence type="ECO:0000256" key="8">
    <source>
        <dbReference type="ARBA" id="ARBA00023125"/>
    </source>
</evidence>
<dbReference type="GO" id="GO:0043139">
    <property type="term" value="F:5'-3' DNA helicase activity"/>
    <property type="evidence" value="ECO:0007669"/>
    <property type="project" value="UniProtKB-UniRule"/>
</dbReference>
<dbReference type="HAMAP" id="MF_01487">
    <property type="entry name" value="RecD"/>
    <property type="match status" value="1"/>
</dbReference>
<feature type="binding site" evidence="11">
    <location>
        <begin position="204"/>
        <end position="211"/>
    </location>
    <ligand>
        <name>ATP</name>
        <dbReference type="ChEBI" id="CHEBI:30616"/>
    </ligand>
</feature>
<dbReference type="GO" id="GO:0003677">
    <property type="term" value="F:DNA binding"/>
    <property type="evidence" value="ECO:0007669"/>
    <property type="project" value="UniProtKB-UniRule"/>
</dbReference>
<evidence type="ECO:0000256" key="10">
    <source>
        <dbReference type="ARBA" id="ARBA00023235"/>
    </source>
</evidence>
<dbReference type="PANTHER" id="PTHR43788:SF6">
    <property type="entry name" value="DNA HELICASE B"/>
    <property type="match status" value="1"/>
</dbReference>
<keyword evidence="1 11" id="KW-0540">Nuclease</keyword>
<dbReference type="PANTHER" id="PTHR43788">
    <property type="entry name" value="DNA2/NAM7 HELICASE FAMILY MEMBER"/>
    <property type="match status" value="1"/>
</dbReference>
<evidence type="ECO:0000259" key="12">
    <source>
        <dbReference type="Pfam" id="PF13538"/>
    </source>
</evidence>